<dbReference type="Proteomes" id="UP000322873">
    <property type="component" value="Unassembled WGS sequence"/>
</dbReference>
<protein>
    <submittedName>
        <fullName evidence="2">Uncharacterized protein</fullName>
    </submittedName>
</protein>
<organism evidence="2 3">
    <name type="scientific">Monilinia fructicola</name>
    <name type="common">Brown rot fungus</name>
    <name type="synonym">Ciboria fructicola</name>
    <dbReference type="NCBI Taxonomy" id="38448"/>
    <lineage>
        <taxon>Eukaryota</taxon>
        <taxon>Fungi</taxon>
        <taxon>Dikarya</taxon>
        <taxon>Ascomycota</taxon>
        <taxon>Pezizomycotina</taxon>
        <taxon>Leotiomycetes</taxon>
        <taxon>Helotiales</taxon>
        <taxon>Sclerotiniaceae</taxon>
        <taxon>Monilinia</taxon>
    </lineage>
</organism>
<evidence type="ECO:0000313" key="2">
    <source>
        <dbReference type="EMBL" id="KAA8572602.1"/>
    </source>
</evidence>
<comment type="caution">
    <text evidence="2">The sequence shown here is derived from an EMBL/GenBank/DDBJ whole genome shotgun (WGS) entry which is preliminary data.</text>
</comment>
<dbReference type="EMBL" id="VICG01000004">
    <property type="protein sequence ID" value="KAA8572602.1"/>
    <property type="molecule type" value="Genomic_DNA"/>
</dbReference>
<sequence length="190" mass="21285">MASLATTGAPTDETTSMRKRAATITPHQLISFSPESGRLIIKVDFMSPGPVPNQDSVDHLLDMINTLPQYAYETRSVSLGIIFKYRNLDDLGFNQARHLVIARIVEEINSFQSLMALRVLILVGRFHWDQILEPLSALYGFKSPYGVPGSPLRTWFIGMKETEVTGQPILAIQQGSPLDRVLHARFLRGY</sequence>
<evidence type="ECO:0000313" key="3">
    <source>
        <dbReference type="Proteomes" id="UP000322873"/>
    </source>
</evidence>
<proteinExistence type="predicted"/>
<reference evidence="2 3" key="1">
    <citation type="submission" date="2019-06" db="EMBL/GenBank/DDBJ databases">
        <title>Genome Sequence of the Brown Rot Fungal Pathogen Monilinia fructicola.</title>
        <authorList>
            <person name="De Miccolis Angelini R.M."/>
            <person name="Landi L."/>
            <person name="Abate D."/>
            <person name="Pollastro S."/>
            <person name="Romanazzi G."/>
            <person name="Faretra F."/>
        </authorList>
    </citation>
    <scope>NUCLEOTIDE SEQUENCE [LARGE SCALE GENOMIC DNA]</scope>
    <source>
        <strain evidence="2 3">Mfrc123</strain>
    </source>
</reference>
<keyword evidence="3" id="KW-1185">Reference proteome</keyword>
<feature type="compositionally biased region" description="Polar residues" evidence="1">
    <location>
        <begin position="1"/>
        <end position="14"/>
    </location>
</feature>
<name>A0A5M9JY15_MONFR</name>
<dbReference type="AlphaFoldDB" id="A0A5M9JY15"/>
<gene>
    <name evidence="2" type="ORF">EYC84_003204</name>
</gene>
<accession>A0A5M9JY15</accession>
<dbReference type="VEuPathDB" id="FungiDB:MFRU_003g02120"/>
<dbReference type="OrthoDB" id="3469093at2759"/>
<feature type="region of interest" description="Disordered" evidence="1">
    <location>
        <begin position="1"/>
        <end position="20"/>
    </location>
</feature>
<evidence type="ECO:0000256" key="1">
    <source>
        <dbReference type="SAM" id="MobiDB-lite"/>
    </source>
</evidence>